<keyword evidence="11 13" id="KW-0472">Membrane</keyword>
<evidence type="ECO:0000256" key="3">
    <source>
        <dbReference type="ARBA" id="ARBA00022614"/>
    </source>
</evidence>
<dbReference type="Pfam" id="PF00069">
    <property type="entry name" value="Pkinase"/>
    <property type="match status" value="1"/>
</dbReference>
<comment type="caution">
    <text evidence="16">The sequence shown here is derived from an EMBL/GenBank/DDBJ whole genome shotgun (WGS) entry which is preliminary data.</text>
</comment>
<evidence type="ECO:0000256" key="7">
    <source>
        <dbReference type="ARBA" id="ARBA00022741"/>
    </source>
</evidence>
<evidence type="ECO:0000256" key="8">
    <source>
        <dbReference type="ARBA" id="ARBA00022777"/>
    </source>
</evidence>
<dbReference type="PANTHER" id="PTHR27008">
    <property type="entry name" value="OS04G0122200 PROTEIN"/>
    <property type="match status" value="1"/>
</dbReference>
<proteinExistence type="inferred from homology"/>
<dbReference type="InterPro" id="IPR011009">
    <property type="entry name" value="Kinase-like_dom_sf"/>
</dbReference>
<dbReference type="Gene3D" id="1.10.510.10">
    <property type="entry name" value="Transferase(Phosphotransferase) domain 1"/>
    <property type="match status" value="1"/>
</dbReference>
<feature type="chain" id="PRO_5046309101" description="Protein kinase domain-containing protein" evidence="14">
    <location>
        <begin position="21"/>
        <end position="1099"/>
    </location>
</feature>
<dbReference type="SUPFAM" id="SSF52058">
    <property type="entry name" value="L domain-like"/>
    <property type="match status" value="1"/>
</dbReference>
<evidence type="ECO:0000256" key="10">
    <source>
        <dbReference type="ARBA" id="ARBA00022989"/>
    </source>
</evidence>
<keyword evidence="14" id="KW-0732">Signal</keyword>
<protein>
    <recommendedName>
        <fullName evidence="15">Protein kinase domain-containing protein</fullName>
    </recommendedName>
</protein>
<sequence length="1099" mass="122213">MNILIEFLAFLVFFYPPCLAKHTNFISDYASLLAFKSSLRLEPHNILSENWSSDTHFCSWYGVSCLRQRVVALQLPNLTIQGRIASEIANLTQLAVLDLSSNDLNGNLPSELGFLQQLRLLNVTGNSLDGTIPPNISRCRLLQELYLSDNMIKGSIPQELGLLSQLRFLRLNDNNLTGKIPSLLGNLSKLEYFYLHENDLDGEIPDEIGNLSNLRLLSFRGNNLTGSVPASIFNISRLQIVDLSINAFSGELPSDLGNYLPILEHLFLDSNRITGKIPVSLSNSSKLTYLYLTENDLQGKIPSEFGKLHELVWFEFEYNRISGAIPSSLFNISSLEILKVRHNYLNGHLPHDLGTWLPNLQEIFLSHNQFSGDLPSAICNASKLRNLEVANNSFTGPIPMMLGKLVDLITLNLQNNLLANKPGATKLDFLNSLVTSRNLVYLILQSNPLNGIFPESIGNLSSNIRVLAAADCGIRGSMPTNIGNLSSLIFLGLASNNLVGNVPPSFVGLQNLERLYLTGNKLQGPFPAELCSIGRLGLLHLGENRLSGAVPSCIGNLTELREMSIAANSFNSKLPSSFWRLIKLDALNLSRNQLHGFLPSEVGNLKAVNIMDLSFNKFFGEIPNSIGSLQNLFTLDMSRNAFQGPIPDTLSNLIVLEYLDLSTNSLSGIIPKSLELLGDLKYINVSFNNLQGEVPNKGVFANLSYQFFLGNPELCGRPDLHIPLCPAQGSTRTRKKSLILKTIVPVVATFLILVVLFFTRMLWSRKKQVIGNNGSDSFPRMGHQKITYYELLQATENFSESNLVGSGSSGTVYKGTFSGSTVLAIKVFNMQWKGVLRNFDSECEILSNVRHRNLVKIVSTCSNVDFTAMVLEYMPNGSLDKRLYSDENCLGLVERLNIMVDVALAMEYLHHDYTVPIVHCDLKPANVLLDQDLTAHVADFGIAKMLAQEGNIAQTKTLGTIGYIAPEYGLDGQISTSSDVYSFGILLLETFTRKKPTDDMFRGDLSLHKWVSLSFPDAVLEILDADLVSDIDFTRDKSEENRSQIKQLLIWIINVAFQCLKELPEERINMREVVVQLKKIRAELTKLLTHSHTKYENED</sequence>
<keyword evidence="8" id="KW-0418">Kinase</keyword>
<evidence type="ECO:0000256" key="1">
    <source>
        <dbReference type="ARBA" id="ARBA00004370"/>
    </source>
</evidence>
<evidence type="ECO:0000256" key="13">
    <source>
        <dbReference type="SAM" id="Phobius"/>
    </source>
</evidence>
<evidence type="ECO:0000256" key="6">
    <source>
        <dbReference type="ARBA" id="ARBA00022737"/>
    </source>
</evidence>
<dbReference type="SUPFAM" id="SSF56112">
    <property type="entry name" value="Protein kinase-like (PK-like)"/>
    <property type="match status" value="1"/>
</dbReference>
<keyword evidence="7 12" id="KW-0547">Nucleotide-binding</keyword>
<evidence type="ECO:0000256" key="14">
    <source>
        <dbReference type="SAM" id="SignalP"/>
    </source>
</evidence>
<dbReference type="Proteomes" id="UP000823775">
    <property type="component" value="Unassembled WGS sequence"/>
</dbReference>
<evidence type="ECO:0000313" key="16">
    <source>
        <dbReference type="EMBL" id="MCE3215841.1"/>
    </source>
</evidence>
<dbReference type="InterPro" id="IPR001611">
    <property type="entry name" value="Leu-rich_rpt"/>
</dbReference>
<keyword evidence="6" id="KW-0677">Repeat</keyword>
<dbReference type="InterPro" id="IPR008271">
    <property type="entry name" value="Ser/Thr_kinase_AS"/>
</dbReference>
<dbReference type="PROSITE" id="PS00107">
    <property type="entry name" value="PROTEIN_KINASE_ATP"/>
    <property type="match status" value="1"/>
</dbReference>
<reference evidence="16 17" key="1">
    <citation type="journal article" date="2021" name="BMC Genomics">
        <title>Datura genome reveals duplications of psychoactive alkaloid biosynthetic genes and high mutation rate following tissue culture.</title>
        <authorList>
            <person name="Rajewski A."/>
            <person name="Carter-House D."/>
            <person name="Stajich J."/>
            <person name="Litt A."/>
        </authorList>
    </citation>
    <scope>NUCLEOTIDE SEQUENCE [LARGE SCALE GENOMIC DNA]</scope>
    <source>
        <strain evidence="16">AR-01</strain>
    </source>
</reference>
<feature type="binding site" evidence="12">
    <location>
        <position position="826"/>
    </location>
    <ligand>
        <name>ATP</name>
        <dbReference type="ChEBI" id="CHEBI:30616"/>
    </ligand>
</feature>
<dbReference type="SUPFAM" id="SSF52047">
    <property type="entry name" value="RNI-like"/>
    <property type="match status" value="1"/>
</dbReference>
<evidence type="ECO:0000256" key="11">
    <source>
        <dbReference type="ARBA" id="ARBA00023136"/>
    </source>
</evidence>
<dbReference type="PANTHER" id="PTHR27008:SF575">
    <property type="entry name" value="LRR RECEPTOR-LIKE SERINE_THREONINE-PROTEIN KINASE EFR"/>
    <property type="match status" value="1"/>
</dbReference>
<dbReference type="InterPro" id="IPR003591">
    <property type="entry name" value="Leu-rich_rpt_typical-subtyp"/>
</dbReference>
<evidence type="ECO:0000259" key="15">
    <source>
        <dbReference type="PROSITE" id="PS50011"/>
    </source>
</evidence>
<dbReference type="InterPro" id="IPR017441">
    <property type="entry name" value="Protein_kinase_ATP_BS"/>
</dbReference>
<dbReference type="InterPro" id="IPR013210">
    <property type="entry name" value="LRR_N_plant-typ"/>
</dbReference>
<dbReference type="Pfam" id="PF13855">
    <property type="entry name" value="LRR_8"/>
    <property type="match status" value="2"/>
</dbReference>
<dbReference type="InterPro" id="IPR032675">
    <property type="entry name" value="LRR_dom_sf"/>
</dbReference>
<keyword evidence="9 12" id="KW-0067">ATP-binding</keyword>
<feature type="signal peptide" evidence="14">
    <location>
        <begin position="1"/>
        <end position="20"/>
    </location>
</feature>
<dbReference type="EMBL" id="JACEIK010011703">
    <property type="protein sequence ID" value="MCE3215841.1"/>
    <property type="molecule type" value="Genomic_DNA"/>
</dbReference>
<evidence type="ECO:0000256" key="9">
    <source>
        <dbReference type="ARBA" id="ARBA00022840"/>
    </source>
</evidence>
<dbReference type="PROSITE" id="PS00108">
    <property type="entry name" value="PROTEIN_KINASE_ST"/>
    <property type="match status" value="1"/>
</dbReference>
<keyword evidence="17" id="KW-1185">Reference proteome</keyword>
<dbReference type="PROSITE" id="PS50011">
    <property type="entry name" value="PROTEIN_KINASE_DOM"/>
    <property type="match status" value="1"/>
</dbReference>
<keyword evidence="10 13" id="KW-1133">Transmembrane helix</keyword>
<comment type="subcellular location">
    <subcellularLocation>
        <location evidence="1">Membrane</location>
    </subcellularLocation>
</comment>
<dbReference type="Gene3D" id="3.80.10.10">
    <property type="entry name" value="Ribonuclease Inhibitor"/>
    <property type="match status" value="5"/>
</dbReference>
<accession>A0ABS8WWB1</accession>
<feature type="transmembrane region" description="Helical" evidence="13">
    <location>
        <begin position="738"/>
        <end position="758"/>
    </location>
</feature>
<keyword evidence="4" id="KW-0808">Transferase</keyword>
<dbReference type="Pfam" id="PF08263">
    <property type="entry name" value="LRRNT_2"/>
    <property type="match status" value="1"/>
</dbReference>
<dbReference type="SMART" id="SM00220">
    <property type="entry name" value="S_TKc"/>
    <property type="match status" value="1"/>
</dbReference>
<comment type="similarity">
    <text evidence="2">Belongs to the protein kinase superfamily. Ser/Thr protein kinase family.</text>
</comment>
<evidence type="ECO:0000313" key="17">
    <source>
        <dbReference type="Proteomes" id="UP000823775"/>
    </source>
</evidence>
<evidence type="ECO:0000256" key="2">
    <source>
        <dbReference type="ARBA" id="ARBA00008684"/>
    </source>
</evidence>
<organism evidence="16 17">
    <name type="scientific">Datura stramonium</name>
    <name type="common">Jimsonweed</name>
    <name type="synonym">Common thornapple</name>
    <dbReference type="NCBI Taxonomy" id="4076"/>
    <lineage>
        <taxon>Eukaryota</taxon>
        <taxon>Viridiplantae</taxon>
        <taxon>Streptophyta</taxon>
        <taxon>Embryophyta</taxon>
        <taxon>Tracheophyta</taxon>
        <taxon>Spermatophyta</taxon>
        <taxon>Magnoliopsida</taxon>
        <taxon>eudicotyledons</taxon>
        <taxon>Gunneridae</taxon>
        <taxon>Pentapetalae</taxon>
        <taxon>asterids</taxon>
        <taxon>lamiids</taxon>
        <taxon>Solanales</taxon>
        <taxon>Solanaceae</taxon>
        <taxon>Solanoideae</taxon>
        <taxon>Datureae</taxon>
        <taxon>Datura</taxon>
    </lineage>
</organism>
<dbReference type="Gene3D" id="3.30.200.20">
    <property type="entry name" value="Phosphorylase Kinase, domain 1"/>
    <property type="match status" value="1"/>
</dbReference>
<dbReference type="SMART" id="SM00369">
    <property type="entry name" value="LRR_TYP"/>
    <property type="match status" value="11"/>
</dbReference>
<evidence type="ECO:0000256" key="4">
    <source>
        <dbReference type="ARBA" id="ARBA00022679"/>
    </source>
</evidence>
<feature type="domain" description="Protein kinase" evidence="15">
    <location>
        <begin position="798"/>
        <end position="1084"/>
    </location>
</feature>
<dbReference type="InterPro" id="IPR000719">
    <property type="entry name" value="Prot_kinase_dom"/>
</dbReference>
<dbReference type="Pfam" id="PF00560">
    <property type="entry name" value="LRR_1"/>
    <property type="match status" value="11"/>
</dbReference>
<evidence type="ECO:0000256" key="12">
    <source>
        <dbReference type="PROSITE-ProRule" id="PRU10141"/>
    </source>
</evidence>
<gene>
    <name evidence="16" type="ORF">HAX54_003733</name>
</gene>
<name>A0ABS8WWB1_DATST</name>
<evidence type="ECO:0000256" key="5">
    <source>
        <dbReference type="ARBA" id="ARBA00022692"/>
    </source>
</evidence>
<keyword evidence="3" id="KW-0433">Leucine-rich repeat</keyword>
<keyword evidence="5 13" id="KW-0812">Transmembrane</keyword>
<dbReference type="InterPro" id="IPR051809">
    <property type="entry name" value="Plant_receptor-like_S/T_kinase"/>
</dbReference>